<evidence type="ECO:0000313" key="2">
    <source>
        <dbReference type="EMBL" id="CAI2384614.1"/>
    </source>
</evidence>
<dbReference type="EMBL" id="CAMPGE010026949">
    <property type="protein sequence ID" value="CAI2384614.1"/>
    <property type="molecule type" value="Genomic_DNA"/>
</dbReference>
<dbReference type="Proteomes" id="UP001295684">
    <property type="component" value="Unassembled WGS sequence"/>
</dbReference>
<sequence length="180" mass="20631">MKGILFVTMIVLIVGINARSFNNYSRTNPEKTNAMNLKAEEGFAHFYFGWIRGWQTQQLQAGQCYHDNNAFFFSLNDTFTTFLHAYRPDIWFNFLDRIRINIDNFAKLLQSCQVHSILLKVERIVTQEGFIEISARLITQIVFLQNNIQAFQNHLAAGEFELAGVELGKFVSAVVGVTVN</sequence>
<gene>
    <name evidence="2" type="ORF">ECRASSUSDP1_LOCUS26148</name>
</gene>
<organism evidence="2 3">
    <name type="scientific">Euplotes crassus</name>
    <dbReference type="NCBI Taxonomy" id="5936"/>
    <lineage>
        <taxon>Eukaryota</taxon>
        <taxon>Sar</taxon>
        <taxon>Alveolata</taxon>
        <taxon>Ciliophora</taxon>
        <taxon>Intramacronucleata</taxon>
        <taxon>Spirotrichea</taxon>
        <taxon>Hypotrichia</taxon>
        <taxon>Euplotida</taxon>
        <taxon>Euplotidae</taxon>
        <taxon>Moneuplotes</taxon>
    </lineage>
</organism>
<feature type="signal peptide" evidence="1">
    <location>
        <begin position="1"/>
        <end position="18"/>
    </location>
</feature>
<keyword evidence="1" id="KW-0732">Signal</keyword>
<proteinExistence type="predicted"/>
<name>A0AAD1Y507_EUPCR</name>
<reference evidence="2" key="1">
    <citation type="submission" date="2023-07" db="EMBL/GenBank/DDBJ databases">
        <authorList>
            <consortium name="AG Swart"/>
            <person name="Singh M."/>
            <person name="Singh A."/>
            <person name="Seah K."/>
            <person name="Emmerich C."/>
        </authorList>
    </citation>
    <scope>NUCLEOTIDE SEQUENCE</scope>
    <source>
        <strain evidence="2">DP1</strain>
    </source>
</reference>
<evidence type="ECO:0000313" key="3">
    <source>
        <dbReference type="Proteomes" id="UP001295684"/>
    </source>
</evidence>
<dbReference type="AlphaFoldDB" id="A0AAD1Y507"/>
<evidence type="ECO:0000256" key="1">
    <source>
        <dbReference type="SAM" id="SignalP"/>
    </source>
</evidence>
<accession>A0AAD1Y507</accession>
<keyword evidence="3" id="KW-1185">Reference proteome</keyword>
<feature type="chain" id="PRO_5042170326" evidence="1">
    <location>
        <begin position="19"/>
        <end position="180"/>
    </location>
</feature>
<protein>
    <submittedName>
        <fullName evidence="2">Uncharacterized protein</fullName>
    </submittedName>
</protein>
<comment type="caution">
    <text evidence="2">The sequence shown here is derived from an EMBL/GenBank/DDBJ whole genome shotgun (WGS) entry which is preliminary data.</text>
</comment>